<proteinExistence type="predicted"/>
<organism evidence="1">
    <name type="scientific">marine sediment metagenome</name>
    <dbReference type="NCBI Taxonomy" id="412755"/>
    <lineage>
        <taxon>unclassified sequences</taxon>
        <taxon>metagenomes</taxon>
        <taxon>ecological metagenomes</taxon>
    </lineage>
</organism>
<accession>A0A0F9KSC5</accession>
<evidence type="ECO:0000313" key="1">
    <source>
        <dbReference type="EMBL" id="KKM77691.1"/>
    </source>
</evidence>
<comment type="caution">
    <text evidence="1">The sequence shown here is derived from an EMBL/GenBank/DDBJ whole genome shotgun (WGS) entry which is preliminary data.</text>
</comment>
<reference evidence="1" key="1">
    <citation type="journal article" date="2015" name="Nature">
        <title>Complex archaea that bridge the gap between prokaryotes and eukaryotes.</title>
        <authorList>
            <person name="Spang A."/>
            <person name="Saw J.H."/>
            <person name="Jorgensen S.L."/>
            <person name="Zaremba-Niedzwiedzka K."/>
            <person name="Martijn J."/>
            <person name="Lind A.E."/>
            <person name="van Eijk R."/>
            <person name="Schleper C."/>
            <person name="Guy L."/>
            <person name="Ettema T.J."/>
        </authorList>
    </citation>
    <scope>NUCLEOTIDE SEQUENCE</scope>
</reference>
<name>A0A0F9KSC5_9ZZZZ</name>
<dbReference type="AlphaFoldDB" id="A0A0F9KSC5"/>
<dbReference type="EMBL" id="LAZR01008605">
    <property type="protein sequence ID" value="KKM77691.1"/>
    <property type="molecule type" value="Genomic_DNA"/>
</dbReference>
<gene>
    <name evidence="1" type="ORF">LCGC14_1367430</name>
</gene>
<protein>
    <submittedName>
        <fullName evidence="1">Uncharacterized protein</fullName>
    </submittedName>
</protein>
<sequence>MNRYTLVDGIPTPEPCILKWGAWFETADRRVAFDSNENYRVSTVFLALNHNFGDGPPILFETMVFKEGSSHDEDCRRYATQEEAKKGHAELVKEWLTE</sequence>